<reference evidence="1 2" key="2">
    <citation type="submission" date="2020-03" db="EMBL/GenBank/DDBJ databases">
        <authorList>
            <person name="Ichikawa N."/>
            <person name="Kimura A."/>
            <person name="Kitahashi Y."/>
            <person name="Uohara A."/>
        </authorList>
    </citation>
    <scope>NUCLEOTIDE SEQUENCE [LARGE SCALE GENOMIC DNA]</scope>
    <source>
        <strain evidence="1 2">NBRC 108638</strain>
    </source>
</reference>
<dbReference type="EMBL" id="BLPG01000001">
    <property type="protein sequence ID" value="GFJ93418.1"/>
    <property type="molecule type" value="Genomic_DNA"/>
</dbReference>
<gene>
    <name evidence="1" type="ORF">Prum_070600</name>
</gene>
<keyword evidence="2" id="KW-1185">Reference proteome</keyword>
<organism evidence="1 2">
    <name type="scientific">Phytohabitans rumicis</name>
    <dbReference type="NCBI Taxonomy" id="1076125"/>
    <lineage>
        <taxon>Bacteria</taxon>
        <taxon>Bacillati</taxon>
        <taxon>Actinomycetota</taxon>
        <taxon>Actinomycetes</taxon>
        <taxon>Micromonosporales</taxon>
        <taxon>Micromonosporaceae</taxon>
    </lineage>
</organism>
<proteinExistence type="predicted"/>
<accession>A0A6V8LEP2</accession>
<evidence type="ECO:0000313" key="2">
    <source>
        <dbReference type="Proteomes" id="UP000482960"/>
    </source>
</evidence>
<reference evidence="1 2" key="1">
    <citation type="submission" date="2020-03" db="EMBL/GenBank/DDBJ databases">
        <title>Whole genome shotgun sequence of Phytohabitans rumicis NBRC 108638.</title>
        <authorList>
            <person name="Komaki H."/>
            <person name="Tamura T."/>
        </authorList>
    </citation>
    <scope>NUCLEOTIDE SEQUENCE [LARGE SCALE GENOMIC DNA]</scope>
    <source>
        <strain evidence="1 2">NBRC 108638</strain>
    </source>
</reference>
<protein>
    <submittedName>
        <fullName evidence="1">Uncharacterized protein</fullName>
    </submittedName>
</protein>
<name>A0A6V8LEP2_9ACTN</name>
<dbReference type="AlphaFoldDB" id="A0A6V8LEP2"/>
<evidence type="ECO:0000313" key="1">
    <source>
        <dbReference type="EMBL" id="GFJ93418.1"/>
    </source>
</evidence>
<sequence length="75" mass="7716">MPMNSVTAKPVVADPATTINGAAAAITQNTTAPTPSRFRAKVVDTLLTCRDGGPIAVIKGLHMQKGGGGCWPVWV</sequence>
<dbReference type="Proteomes" id="UP000482960">
    <property type="component" value="Unassembled WGS sequence"/>
</dbReference>
<comment type="caution">
    <text evidence="1">The sequence shown here is derived from an EMBL/GenBank/DDBJ whole genome shotgun (WGS) entry which is preliminary data.</text>
</comment>